<reference evidence="2 3" key="1">
    <citation type="submission" date="2024-09" db="EMBL/GenBank/DDBJ databases">
        <title>Rethinking Asexuality: The Enigmatic Case of Functional Sexual Genes in Lepraria (Stereocaulaceae).</title>
        <authorList>
            <person name="Doellman M."/>
            <person name="Sun Y."/>
            <person name="Barcenas-Pena A."/>
            <person name="Lumbsch H.T."/>
            <person name="Grewe F."/>
        </authorList>
    </citation>
    <scope>NUCLEOTIDE SEQUENCE [LARGE SCALE GENOMIC DNA]</scope>
    <source>
        <strain evidence="2 3">Grewe 0041</strain>
    </source>
</reference>
<accession>A0ABR4BJ66</accession>
<evidence type="ECO:0000313" key="2">
    <source>
        <dbReference type="EMBL" id="KAL2057867.1"/>
    </source>
</evidence>
<sequence length="72" mass="7795">MATIDYNIASYCPYSASTTGGNGMSRDFLAVIAATYSILFYEVVPGKYQLAIPKIVLGCIAILVTIPVYMFC</sequence>
<name>A0ABR4BJ66_9LECA</name>
<dbReference type="Proteomes" id="UP001590951">
    <property type="component" value="Unassembled WGS sequence"/>
</dbReference>
<proteinExistence type="predicted"/>
<organism evidence="2 3">
    <name type="scientific">Lepraria finkii</name>
    <dbReference type="NCBI Taxonomy" id="1340010"/>
    <lineage>
        <taxon>Eukaryota</taxon>
        <taxon>Fungi</taxon>
        <taxon>Dikarya</taxon>
        <taxon>Ascomycota</taxon>
        <taxon>Pezizomycotina</taxon>
        <taxon>Lecanoromycetes</taxon>
        <taxon>OSLEUM clade</taxon>
        <taxon>Lecanoromycetidae</taxon>
        <taxon>Lecanorales</taxon>
        <taxon>Lecanorineae</taxon>
        <taxon>Stereocaulaceae</taxon>
        <taxon>Lepraria</taxon>
    </lineage>
</organism>
<dbReference type="EMBL" id="JBHFEH010000003">
    <property type="protein sequence ID" value="KAL2057867.1"/>
    <property type="molecule type" value="Genomic_DNA"/>
</dbReference>
<evidence type="ECO:0000313" key="3">
    <source>
        <dbReference type="Proteomes" id="UP001590951"/>
    </source>
</evidence>
<keyword evidence="1" id="KW-1133">Transmembrane helix</keyword>
<keyword evidence="1" id="KW-0472">Membrane</keyword>
<feature type="transmembrane region" description="Helical" evidence="1">
    <location>
        <begin position="51"/>
        <end position="71"/>
    </location>
</feature>
<protein>
    <submittedName>
        <fullName evidence="2">Uncharacterized protein</fullName>
    </submittedName>
</protein>
<gene>
    <name evidence="2" type="ORF">ABVK25_001484</name>
</gene>
<evidence type="ECO:0000256" key="1">
    <source>
        <dbReference type="SAM" id="Phobius"/>
    </source>
</evidence>
<keyword evidence="3" id="KW-1185">Reference proteome</keyword>
<feature type="transmembrane region" description="Helical" evidence="1">
    <location>
        <begin position="28"/>
        <end position="44"/>
    </location>
</feature>
<comment type="caution">
    <text evidence="2">The sequence shown here is derived from an EMBL/GenBank/DDBJ whole genome shotgun (WGS) entry which is preliminary data.</text>
</comment>
<keyword evidence="1" id="KW-0812">Transmembrane</keyword>